<comment type="subcellular location">
    <subcellularLocation>
        <location evidence="1">Membrane</location>
        <topology evidence="1">Multi-pass membrane protein</topology>
    </subcellularLocation>
</comment>
<evidence type="ECO:0000259" key="7">
    <source>
        <dbReference type="Pfam" id="PF00892"/>
    </source>
</evidence>
<evidence type="ECO:0000256" key="1">
    <source>
        <dbReference type="ARBA" id="ARBA00004141"/>
    </source>
</evidence>
<dbReference type="InterPro" id="IPR050638">
    <property type="entry name" value="AA-Vitamin_Transporters"/>
</dbReference>
<dbReference type="RefSeq" id="WP_369192090.1">
    <property type="nucleotide sequence ID" value="NZ_CP163431.1"/>
</dbReference>
<dbReference type="PANTHER" id="PTHR32322:SF2">
    <property type="entry name" value="EAMA DOMAIN-CONTAINING PROTEIN"/>
    <property type="match status" value="1"/>
</dbReference>
<organism evidence="8">
    <name type="scientific">Streptomyces sp. R08</name>
    <dbReference type="NCBI Taxonomy" id="3238624"/>
    <lineage>
        <taxon>Bacteria</taxon>
        <taxon>Bacillati</taxon>
        <taxon>Actinomycetota</taxon>
        <taxon>Actinomycetes</taxon>
        <taxon>Kitasatosporales</taxon>
        <taxon>Streptomycetaceae</taxon>
        <taxon>Streptomyces</taxon>
    </lineage>
</organism>
<feature type="transmembrane region" description="Helical" evidence="6">
    <location>
        <begin position="42"/>
        <end position="59"/>
    </location>
</feature>
<dbReference type="PANTHER" id="PTHR32322">
    <property type="entry name" value="INNER MEMBRANE TRANSPORTER"/>
    <property type="match status" value="1"/>
</dbReference>
<sequence>MNAQKNGTAAGAGLVLGAAVLWGTVGPAQVMADSPLGTVALGGWRMLVGGVVLGALTARDRDRLRVLAARSAWVPLLVCALSTCLYQAAFLYSVSLTGAALATVVALGTAPVTTGVCAWWFTGERVGVSWLVSTGAATAGCALLLVPGGRPADALGLLLGVAAGACYGLYTVFAKRLAADNPAVHLPTVSAVSLTAGAAMLLPWMVTDTAGLSDTRTLGLVAWLGLATTVAAYWLFSAGLTRMSATAVGTLSLAEPLAAALLGVLVLGERLSATAVAGCVLMLIGLTAVSLPGVRRSSRRGAVVVTGGEGSSLGAHTGALVASDVVGDEVGCFPSGTGAGHAR</sequence>
<evidence type="ECO:0000256" key="6">
    <source>
        <dbReference type="SAM" id="Phobius"/>
    </source>
</evidence>
<dbReference type="Pfam" id="PF00892">
    <property type="entry name" value="EamA"/>
    <property type="match status" value="2"/>
</dbReference>
<feature type="transmembrane region" description="Helical" evidence="6">
    <location>
        <begin position="98"/>
        <end position="121"/>
    </location>
</feature>
<evidence type="ECO:0000256" key="2">
    <source>
        <dbReference type="ARBA" id="ARBA00007362"/>
    </source>
</evidence>
<dbReference type="InterPro" id="IPR000620">
    <property type="entry name" value="EamA_dom"/>
</dbReference>
<keyword evidence="4 6" id="KW-1133">Transmembrane helix</keyword>
<keyword evidence="5 6" id="KW-0472">Membrane</keyword>
<feature type="transmembrane region" description="Helical" evidence="6">
    <location>
        <begin position="154"/>
        <end position="174"/>
    </location>
</feature>
<evidence type="ECO:0000256" key="5">
    <source>
        <dbReference type="ARBA" id="ARBA00023136"/>
    </source>
</evidence>
<comment type="similarity">
    <text evidence="2">Belongs to the EamA transporter family.</text>
</comment>
<feature type="transmembrane region" description="Helical" evidence="6">
    <location>
        <begin position="71"/>
        <end position="92"/>
    </location>
</feature>
<feature type="transmembrane region" description="Helical" evidence="6">
    <location>
        <begin position="218"/>
        <end position="236"/>
    </location>
</feature>
<accession>A0AB39MNC3</accession>
<dbReference type="Gene3D" id="1.10.3730.20">
    <property type="match status" value="1"/>
</dbReference>
<reference evidence="8" key="1">
    <citation type="submission" date="2024-07" db="EMBL/GenBank/DDBJ databases">
        <authorList>
            <person name="Yu S.T."/>
        </authorList>
    </citation>
    <scope>NUCLEOTIDE SEQUENCE</scope>
    <source>
        <strain evidence="8">R08</strain>
    </source>
</reference>
<proteinExistence type="inferred from homology"/>
<dbReference type="SUPFAM" id="SSF103481">
    <property type="entry name" value="Multidrug resistance efflux transporter EmrE"/>
    <property type="match status" value="2"/>
</dbReference>
<dbReference type="InterPro" id="IPR037185">
    <property type="entry name" value="EmrE-like"/>
</dbReference>
<dbReference type="GO" id="GO:0016020">
    <property type="term" value="C:membrane"/>
    <property type="evidence" value="ECO:0007669"/>
    <property type="project" value="UniProtKB-SubCell"/>
</dbReference>
<evidence type="ECO:0000256" key="3">
    <source>
        <dbReference type="ARBA" id="ARBA00022692"/>
    </source>
</evidence>
<feature type="domain" description="EamA" evidence="7">
    <location>
        <begin position="11"/>
        <end position="145"/>
    </location>
</feature>
<name>A0AB39MNC3_9ACTN</name>
<evidence type="ECO:0000313" key="8">
    <source>
        <dbReference type="EMBL" id="XDQ07299.1"/>
    </source>
</evidence>
<keyword evidence="3 6" id="KW-0812">Transmembrane</keyword>
<dbReference type="AlphaFoldDB" id="A0AB39MNC3"/>
<feature type="transmembrane region" description="Helical" evidence="6">
    <location>
        <begin position="128"/>
        <end position="148"/>
    </location>
</feature>
<gene>
    <name evidence="8" type="ORF">AB5J58_47065</name>
</gene>
<feature type="domain" description="EamA" evidence="7">
    <location>
        <begin position="155"/>
        <end position="290"/>
    </location>
</feature>
<feature type="transmembrane region" description="Helical" evidence="6">
    <location>
        <begin position="248"/>
        <end position="267"/>
    </location>
</feature>
<evidence type="ECO:0000256" key="4">
    <source>
        <dbReference type="ARBA" id="ARBA00022989"/>
    </source>
</evidence>
<feature type="transmembrane region" description="Helical" evidence="6">
    <location>
        <begin position="273"/>
        <end position="291"/>
    </location>
</feature>
<feature type="transmembrane region" description="Helical" evidence="6">
    <location>
        <begin position="186"/>
        <end position="206"/>
    </location>
</feature>
<protein>
    <submittedName>
        <fullName evidence="8">DMT family transporter</fullName>
    </submittedName>
</protein>
<dbReference type="EMBL" id="CP163431">
    <property type="protein sequence ID" value="XDQ07299.1"/>
    <property type="molecule type" value="Genomic_DNA"/>
</dbReference>